<dbReference type="Proteomes" id="UP000001745">
    <property type="component" value="Unassembled WGS sequence"/>
</dbReference>
<name>B8LU68_TALSN</name>
<proteinExistence type="predicted"/>
<dbReference type="PhylomeDB" id="B8LU68"/>
<protein>
    <submittedName>
        <fullName evidence="1">Uncharacterized protein</fullName>
    </submittedName>
</protein>
<evidence type="ECO:0000313" key="1">
    <source>
        <dbReference type="EMBL" id="EED22540.1"/>
    </source>
</evidence>
<organism evidence="1 2">
    <name type="scientific">Talaromyces stipitatus (strain ATCC 10500 / CBS 375.48 / QM 6759 / NRRL 1006)</name>
    <name type="common">Penicillium stipitatum</name>
    <dbReference type="NCBI Taxonomy" id="441959"/>
    <lineage>
        <taxon>Eukaryota</taxon>
        <taxon>Fungi</taxon>
        <taxon>Dikarya</taxon>
        <taxon>Ascomycota</taxon>
        <taxon>Pezizomycotina</taxon>
        <taxon>Eurotiomycetes</taxon>
        <taxon>Eurotiomycetidae</taxon>
        <taxon>Eurotiales</taxon>
        <taxon>Trichocomaceae</taxon>
        <taxon>Talaromyces</taxon>
        <taxon>Talaromyces sect. Talaromyces</taxon>
    </lineage>
</organism>
<dbReference type="RefSeq" id="XP_002339927.1">
    <property type="nucleotide sequence ID" value="XM_002339886.1"/>
</dbReference>
<evidence type="ECO:0000313" key="2">
    <source>
        <dbReference type="Proteomes" id="UP000001745"/>
    </source>
</evidence>
<dbReference type="EMBL" id="EQ962652">
    <property type="protein sequence ID" value="EED22540.1"/>
    <property type="molecule type" value="Genomic_DNA"/>
</dbReference>
<accession>B8LU68</accession>
<dbReference type="AlphaFoldDB" id="B8LU68"/>
<sequence>MSITSTSSHRLGDENITEERRLRALMVQHPPQIPYYGVYVRQASGQAGDPAQPMRHWEPSGLIDPIYEGKRRQRAVSKKAKAIRAKVQKGLDSVSDQHTALKDQIQELKGELEKDFSDLDRLVASLTVHWVRIEDDIAREYGYEQADEDQLKILSLAYTDAEEQWYRTHSEI</sequence>
<keyword evidence="2" id="KW-1185">Reference proteome</keyword>
<reference evidence="2" key="1">
    <citation type="journal article" date="2015" name="Genome Announc.">
        <title>Genome sequence of the AIDS-associated pathogen Penicillium marneffei (ATCC18224) and its near taxonomic relative Talaromyces stipitatus (ATCC10500).</title>
        <authorList>
            <person name="Nierman W.C."/>
            <person name="Fedorova-Abrams N.D."/>
            <person name="Andrianopoulos A."/>
        </authorList>
    </citation>
    <scope>NUCLEOTIDE SEQUENCE [LARGE SCALE GENOMIC DNA]</scope>
    <source>
        <strain evidence="2">ATCC 10500 / CBS 375.48 / QM 6759 / NRRL 1006</strain>
    </source>
</reference>
<dbReference type="VEuPathDB" id="FungiDB:TSTA_060350"/>
<dbReference type="GeneID" id="8104235"/>
<dbReference type="HOGENOM" id="CLU_1587596_0_0_1"/>
<dbReference type="OrthoDB" id="4229437at2759"/>
<dbReference type="InParanoid" id="B8LU68"/>
<gene>
    <name evidence="1" type="ORF">TSTA_060350</name>
</gene>